<feature type="transmembrane region" description="Helical" evidence="1">
    <location>
        <begin position="33"/>
        <end position="51"/>
    </location>
</feature>
<organism evidence="2 3">
    <name type="scientific">Ferruginibacter yonginensis</name>
    <dbReference type="NCBI Taxonomy" id="1310416"/>
    <lineage>
        <taxon>Bacteria</taxon>
        <taxon>Pseudomonadati</taxon>
        <taxon>Bacteroidota</taxon>
        <taxon>Chitinophagia</taxon>
        <taxon>Chitinophagales</taxon>
        <taxon>Chitinophagaceae</taxon>
        <taxon>Ferruginibacter</taxon>
    </lineage>
</organism>
<keyword evidence="1" id="KW-0812">Transmembrane</keyword>
<keyword evidence="1" id="KW-0472">Membrane</keyword>
<dbReference type="Proteomes" id="UP001595907">
    <property type="component" value="Unassembled WGS sequence"/>
</dbReference>
<protein>
    <submittedName>
        <fullName evidence="2">Phosphatidate cytidylyltransferase</fullName>
    </submittedName>
</protein>
<keyword evidence="3" id="KW-1185">Reference proteome</keyword>
<keyword evidence="2" id="KW-0808">Transferase</keyword>
<sequence>MQRSNYFIATFLLLIIMTTSSCAAIGGIFKAGVWTGIIAIVLVVALILFLVGKSKN</sequence>
<evidence type="ECO:0000313" key="3">
    <source>
        <dbReference type="Proteomes" id="UP001595907"/>
    </source>
</evidence>
<name>A0ABV8QT08_9BACT</name>
<keyword evidence="2" id="KW-0548">Nucleotidyltransferase</keyword>
<dbReference type="RefSeq" id="WP_379707391.1">
    <property type="nucleotide sequence ID" value="NZ_JBHSCZ010000001.1"/>
</dbReference>
<dbReference type="EMBL" id="JBHSCZ010000001">
    <property type="protein sequence ID" value="MFC4262034.1"/>
    <property type="molecule type" value="Genomic_DNA"/>
</dbReference>
<dbReference type="GO" id="GO:0016779">
    <property type="term" value="F:nucleotidyltransferase activity"/>
    <property type="evidence" value="ECO:0007669"/>
    <property type="project" value="UniProtKB-KW"/>
</dbReference>
<comment type="caution">
    <text evidence="2">The sequence shown here is derived from an EMBL/GenBank/DDBJ whole genome shotgun (WGS) entry which is preliminary data.</text>
</comment>
<gene>
    <name evidence="2" type="ORF">ACFOWM_04030</name>
</gene>
<dbReference type="PROSITE" id="PS51257">
    <property type="entry name" value="PROKAR_LIPOPROTEIN"/>
    <property type="match status" value="1"/>
</dbReference>
<reference evidence="3" key="1">
    <citation type="journal article" date="2019" name="Int. J. Syst. Evol. Microbiol.">
        <title>The Global Catalogue of Microorganisms (GCM) 10K type strain sequencing project: providing services to taxonomists for standard genome sequencing and annotation.</title>
        <authorList>
            <consortium name="The Broad Institute Genomics Platform"/>
            <consortium name="The Broad Institute Genome Sequencing Center for Infectious Disease"/>
            <person name="Wu L."/>
            <person name="Ma J."/>
        </authorList>
    </citation>
    <scope>NUCLEOTIDE SEQUENCE [LARGE SCALE GENOMIC DNA]</scope>
    <source>
        <strain evidence="3">CECT 8289</strain>
    </source>
</reference>
<evidence type="ECO:0000313" key="2">
    <source>
        <dbReference type="EMBL" id="MFC4262034.1"/>
    </source>
</evidence>
<proteinExistence type="predicted"/>
<evidence type="ECO:0000256" key="1">
    <source>
        <dbReference type="SAM" id="Phobius"/>
    </source>
</evidence>
<keyword evidence="1" id="KW-1133">Transmembrane helix</keyword>
<accession>A0ABV8QT08</accession>